<name>A0ABT3FSU1_9BACT</name>
<dbReference type="SUPFAM" id="SSF81340">
    <property type="entry name" value="Clc chloride channel"/>
    <property type="match status" value="1"/>
</dbReference>
<evidence type="ECO:0000256" key="1">
    <source>
        <dbReference type="ARBA" id="ARBA00004141"/>
    </source>
</evidence>
<organism evidence="6 7">
    <name type="scientific">Luteolibacter flavescens</name>
    <dbReference type="NCBI Taxonomy" id="1859460"/>
    <lineage>
        <taxon>Bacteria</taxon>
        <taxon>Pseudomonadati</taxon>
        <taxon>Verrucomicrobiota</taxon>
        <taxon>Verrucomicrobiia</taxon>
        <taxon>Verrucomicrobiales</taxon>
        <taxon>Verrucomicrobiaceae</taxon>
        <taxon>Luteolibacter</taxon>
    </lineage>
</organism>
<protein>
    <submittedName>
        <fullName evidence="6">Chloride channel protein</fullName>
    </submittedName>
</protein>
<evidence type="ECO:0000313" key="6">
    <source>
        <dbReference type="EMBL" id="MCW1886647.1"/>
    </source>
</evidence>
<feature type="transmembrane region" description="Helical" evidence="5">
    <location>
        <begin position="50"/>
        <end position="67"/>
    </location>
</feature>
<gene>
    <name evidence="6" type="ORF">OKA04_18050</name>
</gene>
<feature type="transmembrane region" description="Helical" evidence="5">
    <location>
        <begin position="308"/>
        <end position="326"/>
    </location>
</feature>
<dbReference type="PANTHER" id="PTHR43427:SF12">
    <property type="entry name" value="CHLORIDE TRANSPORTER"/>
    <property type="match status" value="1"/>
</dbReference>
<feature type="transmembrane region" description="Helical" evidence="5">
    <location>
        <begin position="12"/>
        <end position="38"/>
    </location>
</feature>
<accession>A0ABT3FSU1</accession>
<evidence type="ECO:0000313" key="7">
    <source>
        <dbReference type="Proteomes" id="UP001207930"/>
    </source>
</evidence>
<dbReference type="Proteomes" id="UP001207930">
    <property type="component" value="Unassembled WGS sequence"/>
</dbReference>
<feature type="transmembrane region" description="Helical" evidence="5">
    <location>
        <begin position="143"/>
        <end position="168"/>
    </location>
</feature>
<evidence type="ECO:0000256" key="5">
    <source>
        <dbReference type="SAM" id="Phobius"/>
    </source>
</evidence>
<evidence type="ECO:0000256" key="2">
    <source>
        <dbReference type="ARBA" id="ARBA00022692"/>
    </source>
</evidence>
<keyword evidence="4 5" id="KW-0472">Membrane</keyword>
<feature type="transmembrane region" description="Helical" evidence="5">
    <location>
        <begin position="180"/>
        <end position="201"/>
    </location>
</feature>
<dbReference type="RefSeq" id="WP_264502602.1">
    <property type="nucleotide sequence ID" value="NZ_JAPDDS010000011.1"/>
</dbReference>
<comment type="subcellular location">
    <subcellularLocation>
        <location evidence="1">Membrane</location>
        <topology evidence="1">Multi-pass membrane protein</topology>
    </subcellularLocation>
</comment>
<comment type="caution">
    <text evidence="6">The sequence shown here is derived from an EMBL/GenBank/DDBJ whole genome shotgun (WGS) entry which is preliminary data.</text>
</comment>
<dbReference type="Pfam" id="PF00654">
    <property type="entry name" value="Voltage_CLC"/>
    <property type="match status" value="1"/>
</dbReference>
<dbReference type="PANTHER" id="PTHR43427">
    <property type="entry name" value="CHLORIDE CHANNEL PROTEIN CLC-E"/>
    <property type="match status" value="1"/>
</dbReference>
<dbReference type="InterPro" id="IPR014743">
    <property type="entry name" value="Cl-channel_core"/>
</dbReference>
<feature type="transmembrane region" description="Helical" evidence="5">
    <location>
        <begin position="265"/>
        <end position="288"/>
    </location>
</feature>
<dbReference type="PRINTS" id="PR00762">
    <property type="entry name" value="CLCHANNEL"/>
</dbReference>
<keyword evidence="3 5" id="KW-1133">Transmembrane helix</keyword>
<feature type="transmembrane region" description="Helical" evidence="5">
    <location>
        <begin position="221"/>
        <end position="244"/>
    </location>
</feature>
<keyword evidence="7" id="KW-1185">Reference proteome</keyword>
<dbReference type="EMBL" id="JAPDDS010000011">
    <property type="protein sequence ID" value="MCW1886647.1"/>
    <property type="molecule type" value="Genomic_DNA"/>
</dbReference>
<evidence type="ECO:0000256" key="3">
    <source>
        <dbReference type="ARBA" id="ARBA00022989"/>
    </source>
</evidence>
<dbReference type="Gene3D" id="1.10.3080.10">
    <property type="entry name" value="Clc chloride channel"/>
    <property type="match status" value="1"/>
</dbReference>
<keyword evidence="2 5" id="KW-0812">Transmembrane</keyword>
<reference evidence="6 7" key="1">
    <citation type="submission" date="2022-10" db="EMBL/GenBank/DDBJ databases">
        <title>Luteolibacter flavescens strain MCCC 1K03193, whole genome shotgun sequencing project.</title>
        <authorList>
            <person name="Zhao G."/>
            <person name="Shen L."/>
        </authorList>
    </citation>
    <scope>NUCLEOTIDE SEQUENCE [LARGE SCALE GENOMIC DNA]</scope>
    <source>
        <strain evidence="6 7">MCCC 1K03193</strain>
    </source>
</reference>
<feature type="transmembrane region" description="Helical" evidence="5">
    <location>
        <begin position="388"/>
        <end position="408"/>
    </location>
</feature>
<evidence type="ECO:0000256" key="4">
    <source>
        <dbReference type="ARBA" id="ARBA00023136"/>
    </source>
</evidence>
<proteinExistence type="predicted"/>
<dbReference type="InterPro" id="IPR050368">
    <property type="entry name" value="ClC-type_chloride_channel"/>
</dbReference>
<sequence length="427" mass="44539">MAALLQLRAKWAWARLIALAVAMAVLVGSACAFFLWNLEAVTRIRFDHPWLLWLLPVAGMAVAWLYHRHGGESDGGNNLILDRIHDPGGGVPRRMAPLVLLGTLVTHLFGGSAGREGTAVQMGGSIASAVARPFLLAKGHVRMLLMAGVAAGFGAVFGTPLAGAVFAVEVAVVGRPGLRALPLCLLASYVGDLVCRAWGAGHTHYHIDGVAGPLAAGYLDALLLGKIALLALACGLVAWSFATLCHGLSARLRRWVPQPVWRPAIGGLAVIVLFLIAGRADFLGLGVWSPDAGAVTLTSLFSSPEIHPSAWVWKLAFTVVTISAGFKGGEVTPLFFIGAALGNALAGALGAPPELFAGLGMVAVFAGASQTPLACTLMGIELFGPGHALPLVLVCGLAFLASGHSGIYRSQRFAMRKPLWRRPPGHP</sequence>
<dbReference type="InterPro" id="IPR001807">
    <property type="entry name" value="ClC"/>
</dbReference>